<keyword evidence="2" id="KW-0575">Peroxidase</keyword>
<dbReference type="PROSITE" id="PS51352">
    <property type="entry name" value="THIOREDOXIN_2"/>
    <property type="match status" value="1"/>
</dbReference>
<evidence type="ECO:0000313" key="12">
    <source>
        <dbReference type="EMBL" id="CAK5276819.1"/>
    </source>
</evidence>
<dbReference type="InterPro" id="IPR036249">
    <property type="entry name" value="Thioredoxin-like_sf"/>
</dbReference>
<proteinExistence type="inferred from homology"/>
<dbReference type="GO" id="GO:0045454">
    <property type="term" value="P:cell redox homeostasis"/>
    <property type="evidence" value="ECO:0007669"/>
    <property type="project" value="TreeGrafter"/>
</dbReference>
<dbReference type="CDD" id="cd03017">
    <property type="entry name" value="PRX_BCP"/>
    <property type="match status" value="1"/>
</dbReference>
<evidence type="ECO:0000256" key="3">
    <source>
        <dbReference type="ARBA" id="ARBA00022862"/>
    </source>
</evidence>
<feature type="compositionally biased region" description="Basic and acidic residues" evidence="10">
    <location>
        <begin position="121"/>
        <end position="137"/>
    </location>
</feature>
<dbReference type="InterPro" id="IPR013766">
    <property type="entry name" value="Thioredoxin_domain"/>
</dbReference>
<reference evidence="12" key="1">
    <citation type="submission" date="2023-11" db="EMBL/GenBank/DDBJ databases">
        <authorList>
            <person name="De Vega J J."/>
            <person name="De Vega J J."/>
        </authorList>
    </citation>
    <scope>NUCLEOTIDE SEQUENCE</scope>
</reference>
<evidence type="ECO:0000256" key="6">
    <source>
        <dbReference type="ARBA" id="ARBA00023284"/>
    </source>
</evidence>
<dbReference type="InterPro" id="IPR050924">
    <property type="entry name" value="Peroxiredoxin_BCP/PrxQ"/>
</dbReference>
<organism evidence="12 13">
    <name type="scientific">Mycena citricolor</name>
    <dbReference type="NCBI Taxonomy" id="2018698"/>
    <lineage>
        <taxon>Eukaryota</taxon>
        <taxon>Fungi</taxon>
        <taxon>Dikarya</taxon>
        <taxon>Basidiomycota</taxon>
        <taxon>Agaricomycotina</taxon>
        <taxon>Agaricomycetes</taxon>
        <taxon>Agaricomycetidae</taxon>
        <taxon>Agaricales</taxon>
        <taxon>Marasmiineae</taxon>
        <taxon>Mycenaceae</taxon>
        <taxon>Mycena</taxon>
    </lineage>
</organism>
<accession>A0AAD2K4F4</accession>
<name>A0AAD2K4F4_9AGAR</name>
<feature type="compositionally biased region" description="Basic and acidic residues" evidence="10">
    <location>
        <begin position="48"/>
        <end position="57"/>
    </location>
</feature>
<evidence type="ECO:0000256" key="5">
    <source>
        <dbReference type="ARBA" id="ARBA00023157"/>
    </source>
</evidence>
<dbReference type="Proteomes" id="UP001295794">
    <property type="component" value="Unassembled WGS sequence"/>
</dbReference>
<keyword evidence="6" id="KW-0676">Redox-active center</keyword>
<dbReference type="GO" id="GO:0008379">
    <property type="term" value="F:thioredoxin peroxidase activity"/>
    <property type="evidence" value="ECO:0007669"/>
    <property type="project" value="TreeGrafter"/>
</dbReference>
<dbReference type="InterPro" id="IPR000866">
    <property type="entry name" value="AhpC/TSA"/>
</dbReference>
<evidence type="ECO:0000256" key="9">
    <source>
        <dbReference type="ARBA" id="ARBA00049091"/>
    </source>
</evidence>
<dbReference type="AlphaFoldDB" id="A0AAD2K4F4"/>
<dbReference type="EC" id="1.11.1.24" evidence="1"/>
<dbReference type="Gene3D" id="3.40.30.10">
    <property type="entry name" value="Glutaredoxin"/>
    <property type="match status" value="1"/>
</dbReference>
<keyword evidence="3" id="KW-0049">Antioxidant</keyword>
<evidence type="ECO:0000259" key="11">
    <source>
        <dbReference type="PROSITE" id="PS51352"/>
    </source>
</evidence>
<evidence type="ECO:0000256" key="2">
    <source>
        <dbReference type="ARBA" id="ARBA00022559"/>
    </source>
</evidence>
<feature type="compositionally biased region" description="Basic and acidic residues" evidence="10">
    <location>
        <begin position="269"/>
        <end position="293"/>
    </location>
</feature>
<protein>
    <recommendedName>
        <fullName evidence="1">thioredoxin-dependent peroxiredoxin</fullName>
        <ecNumber evidence="1">1.11.1.24</ecNumber>
    </recommendedName>
    <alternativeName>
        <fullName evidence="7">Thioredoxin peroxidase</fullName>
    </alternativeName>
</protein>
<feature type="region of interest" description="Disordered" evidence="10">
    <location>
        <begin position="255"/>
        <end position="293"/>
    </location>
</feature>
<evidence type="ECO:0000256" key="7">
    <source>
        <dbReference type="ARBA" id="ARBA00032824"/>
    </source>
</evidence>
<gene>
    <name evidence="12" type="ORF">MYCIT1_LOCUS25393</name>
</gene>
<dbReference type="PANTHER" id="PTHR42801:SF23">
    <property type="entry name" value="PEROXIREDOXIN DOT5"/>
    <property type="match status" value="1"/>
</dbReference>
<dbReference type="GO" id="GO:0034599">
    <property type="term" value="P:cellular response to oxidative stress"/>
    <property type="evidence" value="ECO:0007669"/>
    <property type="project" value="TreeGrafter"/>
</dbReference>
<evidence type="ECO:0000256" key="1">
    <source>
        <dbReference type="ARBA" id="ARBA00013017"/>
    </source>
</evidence>
<comment type="caution">
    <text evidence="12">The sequence shown here is derived from an EMBL/GenBank/DDBJ whole genome shotgun (WGS) entry which is preliminary data.</text>
</comment>
<keyword evidence="4" id="KW-0560">Oxidoreductase</keyword>
<feature type="compositionally biased region" description="Polar residues" evidence="10">
    <location>
        <begin position="1"/>
        <end position="10"/>
    </location>
</feature>
<feature type="compositionally biased region" description="Basic and acidic residues" evidence="10">
    <location>
        <begin position="64"/>
        <end position="93"/>
    </location>
</feature>
<feature type="region of interest" description="Disordered" evidence="10">
    <location>
        <begin position="1"/>
        <end position="138"/>
    </location>
</feature>
<dbReference type="SUPFAM" id="SSF52833">
    <property type="entry name" value="Thioredoxin-like"/>
    <property type="match status" value="1"/>
</dbReference>
<sequence length="331" mass="35588">MAPRKNTASSGDEAPRRSGRSSTVKASTESQSAADEKAAKSASRKRKAGGDGDDKPAKNTKKAKAVEEKSEMEKEPMQEGDEKEKLEAEAEEKGAEDEPAAAEAEKPAAEAEEPEAAAAAADEKPAAQNDKTEKELAAIDIGDSLPSITLKNEKDEDLDVATLTADQGLVLFLVPKADTPGCTTQACGFRDAYPDFTGLNYGVYCLSADKPAAQSKWQTKVRPSLGMPWGGPLLDSDGRALSSTERAPVSAALRPEARAHNGAWRRRRREDQAEPLRVRQGREAVGEEDAGEARGQVRDSLAACILRTHTLCLQPQARARVHQVPELMMMR</sequence>
<dbReference type="EMBL" id="CAVNYO010000413">
    <property type="protein sequence ID" value="CAK5276819.1"/>
    <property type="molecule type" value="Genomic_DNA"/>
</dbReference>
<feature type="domain" description="Thioredoxin" evidence="11">
    <location>
        <begin position="139"/>
        <end position="262"/>
    </location>
</feature>
<evidence type="ECO:0000256" key="8">
    <source>
        <dbReference type="ARBA" id="ARBA00038489"/>
    </source>
</evidence>
<dbReference type="Pfam" id="PF00578">
    <property type="entry name" value="AhpC-TSA"/>
    <property type="match status" value="1"/>
</dbReference>
<evidence type="ECO:0000313" key="13">
    <source>
        <dbReference type="Proteomes" id="UP001295794"/>
    </source>
</evidence>
<dbReference type="PANTHER" id="PTHR42801">
    <property type="entry name" value="THIOREDOXIN-DEPENDENT PEROXIDE REDUCTASE"/>
    <property type="match status" value="1"/>
</dbReference>
<dbReference type="GO" id="GO:0005737">
    <property type="term" value="C:cytoplasm"/>
    <property type="evidence" value="ECO:0007669"/>
    <property type="project" value="TreeGrafter"/>
</dbReference>
<keyword evidence="13" id="KW-1185">Reference proteome</keyword>
<evidence type="ECO:0000256" key="10">
    <source>
        <dbReference type="SAM" id="MobiDB-lite"/>
    </source>
</evidence>
<comment type="similarity">
    <text evidence="8">Belongs to the peroxiredoxin family. BCP/PrxQ subfamily.</text>
</comment>
<evidence type="ECO:0000256" key="4">
    <source>
        <dbReference type="ARBA" id="ARBA00023002"/>
    </source>
</evidence>
<keyword evidence="5" id="KW-1015">Disulfide bond</keyword>
<comment type="catalytic activity">
    <reaction evidence="9">
        <text>a hydroperoxide + [thioredoxin]-dithiol = an alcohol + [thioredoxin]-disulfide + H2O</text>
        <dbReference type="Rhea" id="RHEA:62620"/>
        <dbReference type="Rhea" id="RHEA-COMP:10698"/>
        <dbReference type="Rhea" id="RHEA-COMP:10700"/>
        <dbReference type="ChEBI" id="CHEBI:15377"/>
        <dbReference type="ChEBI" id="CHEBI:29950"/>
        <dbReference type="ChEBI" id="CHEBI:30879"/>
        <dbReference type="ChEBI" id="CHEBI:35924"/>
        <dbReference type="ChEBI" id="CHEBI:50058"/>
        <dbReference type="EC" id="1.11.1.24"/>
    </reaction>
</comment>